<dbReference type="Proteomes" id="UP001317963">
    <property type="component" value="Chromosome"/>
</dbReference>
<dbReference type="InterPro" id="IPR002201">
    <property type="entry name" value="Glyco_trans_9"/>
</dbReference>
<keyword evidence="4" id="KW-1185">Reference proteome</keyword>
<dbReference type="PANTHER" id="PTHR30160">
    <property type="entry name" value="TETRAACYLDISACCHARIDE 4'-KINASE-RELATED"/>
    <property type="match status" value="1"/>
</dbReference>
<dbReference type="PANTHER" id="PTHR30160:SF1">
    <property type="entry name" value="LIPOPOLYSACCHARIDE 1,2-N-ACETYLGLUCOSAMINETRANSFERASE-RELATED"/>
    <property type="match status" value="1"/>
</dbReference>
<dbReference type="CDD" id="cd03789">
    <property type="entry name" value="GT9_LPS_heptosyltransferase"/>
    <property type="match status" value="1"/>
</dbReference>
<proteinExistence type="predicted"/>
<dbReference type="EMBL" id="CP036501">
    <property type="protein sequence ID" value="UZP74915.1"/>
    <property type="molecule type" value="Genomic_DNA"/>
</dbReference>
<sequence>MSVSSPKRVLIIRLSAIGDVVFASPLVEACKRQFPDAEIDWLAEGVVRPLLVGMPSIGRVILWPRQEWRALWEEKRLVALFKAITGFRRELRSRDYDLVVDAQGLLKSAFLAWLTGSSQRVGFHSKEPNGLLLTQRYPKQITSRISSEYLGLAEELGWDTQEFKMVLGVTDEDQSRAEAIAAPMSYIAVAPFTTRPQKHWTRAHWRSLIQTLVAQGHKVACLGGPADRAEAAEMLKGLNAESWVGTHPLGVSASLVSKARAVIGVDTGLTHMGVAAGVPTVALFGSTCPYTETERNNVRVIYHDLDCAPCKRRPSCGGAFTCMAALVPSEVLDALEHVLAVPPQQVDKEREIVHG</sequence>
<name>A0ABY6Q8P1_9GAMM</name>
<evidence type="ECO:0000313" key="3">
    <source>
        <dbReference type="EMBL" id="UZP74915.1"/>
    </source>
</evidence>
<dbReference type="Gene3D" id="3.40.50.2000">
    <property type="entry name" value="Glycogen Phosphorylase B"/>
    <property type="match status" value="2"/>
</dbReference>
<accession>A0ABY6Q8P1</accession>
<reference evidence="3 4" key="1">
    <citation type="submission" date="2019-02" db="EMBL/GenBank/DDBJ databases">
        <title>Halieaceae_genomes.</title>
        <authorList>
            <person name="Li S.-H."/>
        </authorList>
    </citation>
    <scope>NUCLEOTIDE SEQUENCE [LARGE SCALE GENOMIC DNA]</scope>
    <source>
        <strain evidence="3 4">JH123</strain>
    </source>
</reference>
<organism evidence="3 4">
    <name type="scientific">Candidatus Paraluminiphilus aquimaris</name>
    <dbReference type="NCBI Taxonomy" id="2518994"/>
    <lineage>
        <taxon>Bacteria</taxon>
        <taxon>Pseudomonadati</taxon>
        <taxon>Pseudomonadota</taxon>
        <taxon>Gammaproteobacteria</taxon>
        <taxon>Cellvibrionales</taxon>
        <taxon>Halieaceae</taxon>
        <taxon>Candidatus Paraluminiphilus</taxon>
    </lineage>
</organism>
<dbReference type="SUPFAM" id="SSF53756">
    <property type="entry name" value="UDP-Glycosyltransferase/glycogen phosphorylase"/>
    <property type="match status" value="1"/>
</dbReference>
<dbReference type="InterPro" id="IPR051199">
    <property type="entry name" value="LPS_LOS_Heptosyltrfase"/>
</dbReference>
<dbReference type="RefSeq" id="WP_279241376.1">
    <property type="nucleotide sequence ID" value="NZ_CP036501.1"/>
</dbReference>
<evidence type="ECO:0000313" key="4">
    <source>
        <dbReference type="Proteomes" id="UP001317963"/>
    </source>
</evidence>
<protein>
    <submittedName>
        <fullName evidence="3">Glycosyltransferase family 9 protein</fullName>
    </submittedName>
</protein>
<evidence type="ECO:0000256" key="1">
    <source>
        <dbReference type="ARBA" id="ARBA00022676"/>
    </source>
</evidence>
<evidence type="ECO:0000256" key="2">
    <source>
        <dbReference type="ARBA" id="ARBA00022679"/>
    </source>
</evidence>
<gene>
    <name evidence="3" type="ORF">E0F26_09275</name>
</gene>
<keyword evidence="1" id="KW-0328">Glycosyltransferase</keyword>
<dbReference type="Pfam" id="PF01075">
    <property type="entry name" value="Glyco_transf_9"/>
    <property type="match status" value="1"/>
</dbReference>
<keyword evidence="2" id="KW-0808">Transferase</keyword>